<dbReference type="PANTHER" id="PTHR21137">
    <property type="entry name" value="ODORANT RECEPTOR"/>
    <property type="match status" value="1"/>
</dbReference>
<evidence type="ECO:0000256" key="7">
    <source>
        <dbReference type="ARBA" id="ARBA00023136"/>
    </source>
</evidence>
<evidence type="ECO:0000256" key="1">
    <source>
        <dbReference type="ARBA" id="ARBA00004651"/>
    </source>
</evidence>
<evidence type="ECO:0000256" key="10">
    <source>
        <dbReference type="ARBA" id="ARBA00038679"/>
    </source>
</evidence>
<feature type="transmembrane region" description="Helical" evidence="11">
    <location>
        <begin position="134"/>
        <end position="154"/>
    </location>
</feature>
<evidence type="ECO:0000256" key="11">
    <source>
        <dbReference type="RuleBase" id="RU351113"/>
    </source>
</evidence>
<keyword evidence="6 11" id="KW-1133">Transmembrane helix</keyword>
<feature type="transmembrane region" description="Helical" evidence="11">
    <location>
        <begin position="268"/>
        <end position="292"/>
    </location>
</feature>
<keyword evidence="7 11" id="KW-0472">Membrane</keyword>
<dbReference type="GO" id="GO:0004984">
    <property type="term" value="F:olfactory receptor activity"/>
    <property type="evidence" value="ECO:0007669"/>
    <property type="project" value="InterPro"/>
</dbReference>
<comment type="similarity">
    <text evidence="11">Belongs to the insect chemoreceptor superfamily. Heteromeric odorant receptor channel (TC 1.A.69) family.</text>
</comment>
<dbReference type="GO" id="GO:0007165">
    <property type="term" value="P:signal transduction"/>
    <property type="evidence" value="ECO:0007669"/>
    <property type="project" value="UniProtKB-KW"/>
</dbReference>
<evidence type="ECO:0000256" key="8">
    <source>
        <dbReference type="ARBA" id="ARBA00023170"/>
    </source>
</evidence>
<dbReference type="GO" id="GO:0005886">
    <property type="term" value="C:plasma membrane"/>
    <property type="evidence" value="ECO:0007669"/>
    <property type="project" value="UniProtKB-SubCell"/>
</dbReference>
<feature type="transmembrane region" description="Helical" evidence="11">
    <location>
        <begin position="77"/>
        <end position="98"/>
    </location>
</feature>
<dbReference type="PANTHER" id="PTHR21137:SF44">
    <property type="entry name" value="ODORANT RECEPTOR 13A-RELATED"/>
    <property type="match status" value="1"/>
</dbReference>
<protein>
    <recommendedName>
        <fullName evidence="11">Odorant receptor</fullName>
    </recommendedName>
</protein>
<dbReference type="EMBL" id="KJ702083">
    <property type="protein sequence ID" value="AID61237.1"/>
    <property type="molecule type" value="mRNA"/>
</dbReference>
<reference evidence="12" key="1">
    <citation type="journal article" date="2015" name="BMC Genomics">
        <title>Chemosensory genes identified in the antennal transcriptome of the blowfly Calliphora stygia.</title>
        <authorList>
            <person name="Leitch O.J."/>
            <person name="Papanicolaou A."/>
            <person name="Lennard C."/>
            <person name="Kirkbride K.P."/>
            <person name="Anderson A."/>
        </authorList>
    </citation>
    <scope>NUCLEOTIDE SEQUENCE</scope>
</reference>
<evidence type="ECO:0000256" key="6">
    <source>
        <dbReference type="ARBA" id="ARBA00022989"/>
    </source>
</evidence>
<sequence length="397" mass="46633">MVLDKTIPHIGKFFAIPLNLFFILGFCIIRWKPNEKPKELQYLFILFLVFNSVYNVAGMLSYTIYEPLETSLEKTAYIIYTTFAGNSVMKFVCCLCNLKKLHQCFKSLEKYYPRTAKEREDYRLDEHLKKMERFNLLLTIYHFLVTSIFSWFPLIQSTVLYYKNEERSFPYMLPFPMHYIFNERTNLGYAFAYTTQCTGSYAASCMCQGADILLLTCVHLINMNLTHLAKTIRDFKPTGTLSDLKQLKQFVTYHNDILSTVNLIDDTFSLSILLNYLCTVTIMCLIGFQMVIGTNIFHLLKFLLFFMSVLTPVYFISKFGTDMMELSSDINEAFMHHSWYDGHILYQRSLIMSIRISQKPVHLNAFKFFIISMETFKSLISISYQFFTMIKTSYVEE</sequence>
<feature type="transmembrane region" description="Helical" evidence="11">
    <location>
        <begin position="12"/>
        <end position="31"/>
    </location>
</feature>
<feature type="transmembrane region" description="Helical" evidence="11">
    <location>
        <begin position="299"/>
        <end position="317"/>
    </location>
</feature>
<gene>
    <name evidence="12" type="primary">OR107</name>
</gene>
<dbReference type="Pfam" id="PF02949">
    <property type="entry name" value="7tm_6"/>
    <property type="match status" value="1"/>
</dbReference>
<name>A0A068F7J8_CALSG</name>
<comment type="subunit">
    <text evidence="10">Interacts with Orco. Complexes exist early in the endomembrane system in olfactory sensory neurons (OSNs), coupling these complexes to the conserved ciliary trafficking pathway.</text>
</comment>
<evidence type="ECO:0000256" key="3">
    <source>
        <dbReference type="ARBA" id="ARBA00022606"/>
    </source>
</evidence>
<dbReference type="GO" id="GO:0005549">
    <property type="term" value="F:odorant binding"/>
    <property type="evidence" value="ECO:0007669"/>
    <property type="project" value="InterPro"/>
</dbReference>
<evidence type="ECO:0000313" key="12">
    <source>
        <dbReference type="EMBL" id="AID61237.1"/>
    </source>
</evidence>
<evidence type="ECO:0000256" key="9">
    <source>
        <dbReference type="ARBA" id="ARBA00023224"/>
    </source>
</evidence>
<dbReference type="AlphaFoldDB" id="A0A068F7J8"/>
<proteinExistence type="evidence at transcript level"/>
<evidence type="ECO:0000256" key="5">
    <source>
        <dbReference type="ARBA" id="ARBA00022725"/>
    </source>
</evidence>
<keyword evidence="8 11" id="KW-0675">Receptor</keyword>
<keyword evidence="4 11" id="KW-0812">Transmembrane</keyword>
<keyword evidence="9 11" id="KW-0807">Transducer</keyword>
<comment type="caution">
    <text evidence="11">Lacks conserved residue(s) required for the propagation of feature annotation.</text>
</comment>
<keyword evidence="5 11" id="KW-0552">Olfaction</keyword>
<keyword evidence="2" id="KW-1003">Cell membrane</keyword>
<organism evidence="12">
    <name type="scientific">Calliphora stygia</name>
    <name type="common">Common brown blowfly</name>
    <dbReference type="NCBI Taxonomy" id="145453"/>
    <lineage>
        <taxon>Eukaryota</taxon>
        <taxon>Metazoa</taxon>
        <taxon>Ecdysozoa</taxon>
        <taxon>Arthropoda</taxon>
        <taxon>Hexapoda</taxon>
        <taxon>Insecta</taxon>
        <taxon>Pterygota</taxon>
        <taxon>Neoptera</taxon>
        <taxon>Endopterygota</taxon>
        <taxon>Diptera</taxon>
        <taxon>Brachycera</taxon>
        <taxon>Muscomorpha</taxon>
        <taxon>Oestroidea</taxon>
        <taxon>Calliphoridae</taxon>
        <taxon>Calliphorinae</taxon>
        <taxon>Calliphora</taxon>
    </lineage>
</organism>
<feature type="transmembrane region" description="Helical" evidence="11">
    <location>
        <begin position="43"/>
        <end position="65"/>
    </location>
</feature>
<evidence type="ECO:0000256" key="2">
    <source>
        <dbReference type="ARBA" id="ARBA00022475"/>
    </source>
</evidence>
<keyword evidence="3 11" id="KW-0716">Sensory transduction</keyword>
<accession>A0A068F7J8</accession>
<evidence type="ECO:0000256" key="4">
    <source>
        <dbReference type="ARBA" id="ARBA00022692"/>
    </source>
</evidence>
<dbReference type="InterPro" id="IPR004117">
    <property type="entry name" value="7tm6_olfct_rcpt"/>
</dbReference>
<comment type="subcellular location">
    <subcellularLocation>
        <location evidence="1 11">Cell membrane</location>
        <topology evidence="1 11">Multi-pass membrane protein</topology>
    </subcellularLocation>
</comment>